<dbReference type="PANTHER" id="PTHR11699">
    <property type="entry name" value="ALDEHYDE DEHYDROGENASE-RELATED"/>
    <property type="match status" value="1"/>
</dbReference>
<proteinExistence type="predicted"/>
<dbReference type="Gene3D" id="3.40.605.10">
    <property type="entry name" value="Aldehyde Dehydrogenase, Chain A, domain 1"/>
    <property type="match status" value="1"/>
</dbReference>
<dbReference type="InterPro" id="IPR016162">
    <property type="entry name" value="Ald_DH_N"/>
</dbReference>
<keyword evidence="5" id="KW-1185">Reference proteome</keyword>
<reference evidence="4 5" key="1">
    <citation type="submission" date="2016-07" db="EMBL/GenBank/DDBJ databases">
        <title>Genome and transcriptome analysis of iron-reducing fermentative bacteria Anoxybacter fermentans.</title>
        <authorList>
            <person name="Zeng X."/>
            <person name="Shao Z."/>
        </authorList>
    </citation>
    <scope>NUCLEOTIDE SEQUENCE [LARGE SCALE GENOMIC DNA]</scope>
    <source>
        <strain evidence="4 5">DY22613</strain>
    </source>
</reference>
<dbReference type="Gene3D" id="3.40.309.10">
    <property type="entry name" value="Aldehyde Dehydrogenase, Chain A, domain 2"/>
    <property type="match status" value="1"/>
</dbReference>
<evidence type="ECO:0000256" key="1">
    <source>
        <dbReference type="ARBA" id="ARBA00023002"/>
    </source>
</evidence>
<sequence length="481" mass="52013">MAVDDLRIDQIVKQVLERLEKEGITAGSLGQISMQSKVVTGRNGIHKTVDEAVAAARKAQVRLMEMSLEDRKKIIQAMREAAISHAQELGRMAVEETGLGRVPHKIAKIVLAAEKTPGVEDIEPRAFSGDHGLTLVEKAPYGVVGSITPSTNPPSTIVNNGISMVAAGNAVVFNPHPGAKRVSNRAVEILNQAIVSVGGPENLLNSIESPTLETSEQLMSHKGVDLLVVTGGGVVVRKAMRSGKTTIAAGPGNPPVVVDETADLDRAARCIVDGASFDNNVLCVAEKEIIAVASIADELKRRMKSYGAYEISGTDVERLMKVVFKDFSDPKHPTLNKEMVGKDAKYILAQIGIHVSDEIRLIFCETDADHPFVWTEMLMPVIPLVCVSDVDEAIKLAVEVEQQNYHTAIMHSRNIESLSKMARLCNCNIFVKNGPSYAGLGYEGEGYTTLTIAGTTGDGLTSARTFTRERRCVLIDHFRII</sequence>
<keyword evidence="1" id="KW-0560">Oxidoreductase</keyword>
<dbReference type="InterPro" id="IPR016163">
    <property type="entry name" value="Ald_DH_C"/>
</dbReference>
<dbReference type="KEGG" id="aft:BBF96_02150"/>
<protein>
    <submittedName>
        <fullName evidence="4">Aldehyde dehydrogenase EutE</fullName>
    </submittedName>
</protein>
<evidence type="ECO:0000313" key="5">
    <source>
        <dbReference type="Proteomes" id="UP000267250"/>
    </source>
</evidence>
<name>A0A3Q9HQF2_9FIRM</name>
<dbReference type="AlphaFoldDB" id="A0A3Q9HQF2"/>
<dbReference type="RefSeq" id="WP_127015634.1">
    <property type="nucleotide sequence ID" value="NZ_CP016379.1"/>
</dbReference>
<evidence type="ECO:0000259" key="3">
    <source>
        <dbReference type="Pfam" id="PF00171"/>
    </source>
</evidence>
<dbReference type="SUPFAM" id="SSF53720">
    <property type="entry name" value="ALDH-like"/>
    <property type="match status" value="1"/>
</dbReference>
<keyword evidence="2" id="KW-0520">NAD</keyword>
<dbReference type="InterPro" id="IPR012408">
    <property type="entry name" value="Acetald_propionald_DH-rel"/>
</dbReference>
<dbReference type="PIRSF" id="PIRSF036410">
    <property type="entry name" value="EutE_PduP"/>
    <property type="match status" value="1"/>
</dbReference>
<dbReference type="OrthoDB" id="9804734at2"/>
<organism evidence="4 5">
    <name type="scientific">Anoxybacter fermentans</name>
    <dbReference type="NCBI Taxonomy" id="1323375"/>
    <lineage>
        <taxon>Bacteria</taxon>
        <taxon>Bacillati</taxon>
        <taxon>Bacillota</taxon>
        <taxon>Clostridia</taxon>
        <taxon>Halanaerobiales</taxon>
        <taxon>Anoxybacter</taxon>
    </lineage>
</organism>
<gene>
    <name evidence="4" type="ORF">BBF96_02150</name>
</gene>
<dbReference type="GO" id="GO:0008774">
    <property type="term" value="F:acetaldehyde dehydrogenase (acetylating) activity"/>
    <property type="evidence" value="ECO:0007669"/>
    <property type="project" value="InterPro"/>
</dbReference>
<feature type="domain" description="Aldehyde dehydrogenase" evidence="3">
    <location>
        <begin position="37"/>
        <end position="305"/>
    </location>
</feature>
<accession>A0A3Q9HQF2</accession>
<dbReference type="Proteomes" id="UP000267250">
    <property type="component" value="Chromosome"/>
</dbReference>
<evidence type="ECO:0000313" key="4">
    <source>
        <dbReference type="EMBL" id="AZR72300.1"/>
    </source>
</evidence>
<dbReference type="EMBL" id="CP016379">
    <property type="protein sequence ID" value="AZR72300.1"/>
    <property type="molecule type" value="Genomic_DNA"/>
</dbReference>
<dbReference type="InterPro" id="IPR016161">
    <property type="entry name" value="Ald_DH/histidinol_DH"/>
</dbReference>
<evidence type="ECO:0000256" key="2">
    <source>
        <dbReference type="ARBA" id="ARBA00023027"/>
    </source>
</evidence>
<dbReference type="NCBIfam" id="NF011927">
    <property type="entry name" value="PRK15398.1"/>
    <property type="match status" value="1"/>
</dbReference>
<dbReference type="CDD" id="cd07121">
    <property type="entry name" value="ALDH_EutE"/>
    <property type="match status" value="1"/>
</dbReference>
<dbReference type="Pfam" id="PF00171">
    <property type="entry name" value="Aldedh"/>
    <property type="match status" value="1"/>
</dbReference>
<dbReference type="InterPro" id="IPR015590">
    <property type="entry name" value="Aldehyde_DH_dom"/>
</dbReference>